<protein>
    <submittedName>
        <fullName evidence="1">Uncharacterized protein</fullName>
    </submittedName>
</protein>
<gene>
    <name evidence="1" type="ORF">NM688_g3706</name>
</gene>
<organism evidence="1 2">
    <name type="scientific">Phlebia brevispora</name>
    <dbReference type="NCBI Taxonomy" id="194682"/>
    <lineage>
        <taxon>Eukaryota</taxon>
        <taxon>Fungi</taxon>
        <taxon>Dikarya</taxon>
        <taxon>Basidiomycota</taxon>
        <taxon>Agaricomycotina</taxon>
        <taxon>Agaricomycetes</taxon>
        <taxon>Polyporales</taxon>
        <taxon>Meruliaceae</taxon>
        <taxon>Phlebia</taxon>
    </lineage>
</organism>
<evidence type="ECO:0000313" key="2">
    <source>
        <dbReference type="Proteomes" id="UP001148662"/>
    </source>
</evidence>
<dbReference type="EMBL" id="JANHOG010000558">
    <property type="protein sequence ID" value="KAJ3553272.1"/>
    <property type="molecule type" value="Genomic_DNA"/>
</dbReference>
<reference evidence="1" key="1">
    <citation type="submission" date="2022-07" db="EMBL/GenBank/DDBJ databases">
        <title>Genome Sequence of Phlebia brevispora.</title>
        <authorList>
            <person name="Buettner E."/>
        </authorList>
    </citation>
    <scope>NUCLEOTIDE SEQUENCE</scope>
    <source>
        <strain evidence="1">MPL23</strain>
    </source>
</reference>
<comment type="caution">
    <text evidence="1">The sequence shown here is derived from an EMBL/GenBank/DDBJ whole genome shotgun (WGS) entry which is preliminary data.</text>
</comment>
<proteinExistence type="predicted"/>
<keyword evidence="2" id="KW-1185">Reference proteome</keyword>
<evidence type="ECO:0000313" key="1">
    <source>
        <dbReference type="EMBL" id="KAJ3553272.1"/>
    </source>
</evidence>
<sequence>MLCPSSTPETLTWDSSIFCLFSQHKPDDGVLSEDHDDMYKNDDEYFTDISLAYRQEIKELYDVGCRNIQFDDPLLTYFCAESMISGMEKREIDHKALLDLYIEVYNDCIKEHPADMTIGLHLCRSNFKDGVHFSEGGYDWIAIKLFHNINVDCYYLEYNTERAGTFEPLKHFPKNKSVVLGIISTKHSFIAQLEDMAQSKARIQ</sequence>
<accession>A0ACC1T529</accession>
<dbReference type="Proteomes" id="UP001148662">
    <property type="component" value="Unassembled WGS sequence"/>
</dbReference>
<name>A0ACC1T529_9APHY</name>